<dbReference type="EMBL" id="JASCZI010151175">
    <property type="protein sequence ID" value="MED6170558.1"/>
    <property type="molecule type" value="Genomic_DNA"/>
</dbReference>
<accession>A0ABU6VE99</accession>
<name>A0ABU6VE99_9FABA</name>
<comment type="caution">
    <text evidence="1">The sequence shown here is derived from an EMBL/GenBank/DDBJ whole genome shotgun (WGS) entry which is preliminary data.</text>
</comment>
<keyword evidence="2" id="KW-1185">Reference proteome</keyword>
<evidence type="ECO:0000313" key="1">
    <source>
        <dbReference type="EMBL" id="MED6170558.1"/>
    </source>
</evidence>
<gene>
    <name evidence="1" type="ORF">PIB30_032129</name>
</gene>
<evidence type="ECO:0000313" key="2">
    <source>
        <dbReference type="Proteomes" id="UP001341840"/>
    </source>
</evidence>
<organism evidence="1 2">
    <name type="scientific">Stylosanthes scabra</name>
    <dbReference type="NCBI Taxonomy" id="79078"/>
    <lineage>
        <taxon>Eukaryota</taxon>
        <taxon>Viridiplantae</taxon>
        <taxon>Streptophyta</taxon>
        <taxon>Embryophyta</taxon>
        <taxon>Tracheophyta</taxon>
        <taxon>Spermatophyta</taxon>
        <taxon>Magnoliopsida</taxon>
        <taxon>eudicotyledons</taxon>
        <taxon>Gunneridae</taxon>
        <taxon>Pentapetalae</taxon>
        <taxon>rosids</taxon>
        <taxon>fabids</taxon>
        <taxon>Fabales</taxon>
        <taxon>Fabaceae</taxon>
        <taxon>Papilionoideae</taxon>
        <taxon>50 kb inversion clade</taxon>
        <taxon>dalbergioids sensu lato</taxon>
        <taxon>Dalbergieae</taxon>
        <taxon>Pterocarpus clade</taxon>
        <taxon>Stylosanthes</taxon>
    </lineage>
</organism>
<sequence length="116" mass="13080">MSLTALSVKERLCNPEIHPSKEEVALFAKAEFGAEVAGESERNERIATKPRRPKLEPMRTHQGSHAYASLPWAARLFGRTDTYAYALRASMRTHRSIPASINRGAFHHFKGAHFHI</sequence>
<dbReference type="Proteomes" id="UP001341840">
    <property type="component" value="Unassembled WGS sequence"/>
</dbReference>
<reference evidence="1 2" key="1">
    <citation type="journal article" date="2023" name="Plants (Basel)">
        <title>Bridging the Gap: Combining Genomics and Transcriptomics Approaches to Understand Stylosanthes scabra, an Orphan Legume from the Brazilian Caatinga.</title>
        <authorList>
            <person name="Ferreira-Neto J.R.C."/>
            <person name="da Silva M.D."/>
            <person name="Binneck E."/>
            <person name="de Melo N.F."/>
            <person name="da Silva R.H."/>
            <person name="de Melo A.L.T.M."/>
            <person name="Pandolfi V."/>
            <person name="Bustamante F.O."/>
            <person name="Brasileiro-Vidal A.C."/>
            <person name="Benko-Iseppon A.M."/>
        </authorList>
    </citation>
    <scope>NUCLEOTIDE SEQUENCE [LARGE SCALE GENOMIC DNA]</scope>
    <source>
        <tissue evidence="1">Leaves</tissue>
    </source>
</reference>
<proteinExistence type="predicted"/>
<protein>
    <submittedName>
        <fullName evidence="1">Uncharacterized protein</fullName>
    </submittedName>
</protein>